<comment type="caution">
    <text evidence="1">The sequence shown here is derived from an EMBL/GenBank/DDBJ whole genome shotgun (WGS) entry which is preliminary data.</text>
</comment>
<evidence type="ECO:0000313" key="1">
    <source>
        <dbReference type="EMBL" id="MBK7675471.1"/>
    </source>
</evidence>
<accession>A0A935UFX1</accession>
<name>A0A935UFX1_9PROT</name>
<evidence type="ECO:0000313" key="2">
    <source>
        <dbReference type="Proteomes" id="UP000697998"/>
    </source>
</evidence>
<sequence>MLSRQVKDVLVLCEQLSAGGLTLTPVSRIAYRAAAAPVDDLEQGRAAPMPGTLPPPRSWE</sequence>
<reference evidence="1 2" key="1">
    <citation type="submission" date="2020-10" db="EMBL/GenBank/DDBJ databases">
        <title>Connecting structure to function with the recovery of over 1000 high-quality activated sludge metagenome-assembled genomes encoding full-length rRNA genes using long-read sequencing.</title>
        <authorList>
            <person name="Singleton C.M."/>
            <person name="Petriglieri F."/>
            <person name="Kristensen J.M."/>
            <person name="Kirkegaard R.H."/>
            <person name="Michaelsen T.Y."/>
            <person name="Andersen M.H."/>
            <person name="Karst S.M."/>
            <person name="Dueholm M.S."/>
            <person name="Nielsen P.H."/>
            <person name="Albertsen M."/>
        </authorList>
    </citation>
    <scope>NUCLEOTIDE SEQUENCE [LARGE SCALE GENOMIC DNA]</scope>
    <source>
        <strain evidence="1">EsbW_18-Q3-R4-48_BATAC.285</strain>
    </source>
</reference>
<proteinExistence type="predicted"/>
<dbReference type="AlphaFoldDB" id="A0A935UFX1"/>
<dbReference type="EMBL" id="JADJMH010000012">
    <property type="protein sequence ID" value="MBK7675471.1"/>
    <property type="molecule type" value="Genomic_DNA"/>
</dbReference>
<protein>
    <submittedName>
        <fullName evidence="1">Uncharacterized protein</fullName>
    </submittedName>
</protein>
<gene>
    <name evidence="1" type="ORF">IPJ27_12365</name>
</gene>
<dbReference type="Proteomes" id="UP000697998">
    <property type="component" value="Unassembled WGS sequence"/>
</dbReference>
<organism evidence="1 2">
    <name type="scientific">Candidatus Accumulibacter proximus</name>
    <dbReference type="NCBI Taxonomy" id="2954385"/>
    <lineage>
        <taxon>Bacteria</taxon>
        <taxon>Pseudomonadati</taxon>
        <taxon>Pseudomonadota</taxon>
        <taxon>Betaproteobacteria</taxon>
        <taxon>Candidatus Accumulibacter</taxon>
    </lineage>
</organism>